<keyword evidence="1" id="KW-0812">Transmembrane</keyword>
<keyword evidence="1" id="KW-0472">Membrane</keyword>
<dbReference type="Proteomes" id="UP000295658">
    <property type="component" value="Unassembled WGS sequence"/>
</dbReference>
<keyword evidence="1" id="KW-1133">Transmembrane helix</keyword>
<evidence type="ECO:0000313" key="3">
    <source>
        <dbReference type="Proteomes" id="UP000295658"/>
    </source>
</evidence>
<name>A0A4R1QJJ1_9BACL</name>
<protein>
    <submittedName>
        <fullName evidence="2">Uncharacterized protein</fullName>
    </submittedName>
</protein>
<comment type="caution">
    <text evidence="2">The sequence shown here is derived from an EMBL/GenBank/DDBJ whole genome shotgun (WGS) entry which is preliminary data.</text>
</comment>
<proteinExistence type="predicted"/>
<dbReference type="EMBL" id="SLUL01000001">
    <property type="protein sequence ID" value="TCL53277.1"/>
    <property type="molecule type" value="Genomic_DNA"/>
</dbReference>
<sequence length="159" mass="18537">MLLEERDSEMLTYYAIAPLTKKGFLLYRLFFPMLIGFVVSLIVMFIVHLVPIDWKRCLVLWLMMFEAPVVALFIASFAKNKVEGLALAKVTTFLLTTPLIIHFVDSKWSMLGMLLPPYWAVKLFISSTDEWFWLQFVIGVLVHVFVIDLLLKRFQRMIG</sequence>
<gene>
    <name evidence="2" type="ORF">EDD69_101285</name>
</gene>
<reference evidence="2 3" key="1">
    <citation type="submission" date="2019-03" db="EMBL/GenBank/DDBJ databases">
        <title>Genomic Encyclopedia of Type Strains, Phase IV (KMG-IV): sequencing the most valuable type-strain genomes for metagenomic binning, comparative biology and taxonomic classification.</title>
        <authorList>
            <person name="Goeker M."/>
        </authorList>
    </citation>
    <scope>NUCLEOTIDE SEQUENCE [LARGE SCALE GENOMIC DNA]</scope>
    <source>
        <strain evidence="2 3">DSM 24979</strain>
    </source>
</reference>
<dbReference type="AlphaFoldDB" id="A0A4R1QJJ1"/>
<feature type="transmembrane region" description="Helical" evidence="1">
    <location>
        <begin position="85"/>
        <end position="104"/>
    </location>
</feature>
<feature type="transmembrane region" description="Helical" evidence="1">
    <location>
        <begin position="29"/>
        <end position="52"/>
    </location>
</feature>
<accession>A0A4R1QJJ1</accession>
<feature type="transmembrane region" description="Helical" evidence="1">
    <location>
        <begin position="58"/>
        <end position="78"/>
    </location>
</feature>
<evidence type="ECO:0000256" key="1">
    <source>
        <dbReference type="SAM" id="Phobius"/>
    </source>
</evidence>
<evidence type="ECO:0000313" key="2">
    <source>
        <dbReference type="EMBL" id="TCL53277.1"/>
    </source>
</evidence>
<feature type="transmembrane region" description="Helical" evidence="1">
    <location>
        <begin position="131"/>
        <end position="151"/>
    </location>
</feature>
<keyword evidence="3" id="KW-1185">Reference proteome</keyword>
<organism evidence="2 3">
    <name type="scientific">Thermolongibacillus altinsuensis</name>
    <dbReference type="NCBI Taxonomy" id="575256"/>
    <lineage>
        <taxon>Bacteria</taxon>
        <taxon>Bacillati</taxon>
        <taxon>Bacillota</taxon>
        <taxon>Bacilli</taxon>
        <taxon>Bacillales</taxon>
        <taxon>Anoxybacillaceae</taxon>
        <taxon>Thermolongibacillus</taxon>
    </lineage>
</organism>